<evidence type="ECO:0000313" key="1">
    <source>
        <dbReference type="EMBL" id="KAL2048995.1"/>
    </source>
</evidence>
<proteinExistence type="predicted"/>
<accession>A0ABR4ATG0</accession>
<dbReference type="EMBL" id="JBHFEH010000074">
    <property type="protein sequence ID" value="KAL2048995.1"/>
    <property type="molecule type" value="Genomic_DNA"/>
</dbReference>
<comment type="caution">
    <text evidence="1">The sequence shown here is derived from an EMBL/GenBank/DDBJ whole genome shotgun (WGS) entry which is preliminary data.</text>
</comment>
<protein>
    <submittedName>
        <fullName evidence="1">Uncharacterized protein</fullName>
    </submittedName>
</protein>
<dbReference type="Proteomes" id="UP001590951">
    <property type="component" value="Unassembled WGS sequence"/>
</dbReference>
<keyword evidence="2" id="KW-1185">Reference proteome</keyword>
<gene>
    <name evidence="1" type="ORF">ABVK25_010747</name>
</gene>
<organism evidence="1 2">
    <name type="scientific">Lepraria finkii</name>
    <dbReference type="NCBI Taxonomy" id="1340010"/>
    <lineage>
        <taxon>Eukaryota</taxon>
        <taxon>Fungi</taxon>
        <taxon>Dikarya</taxon>
        <taxon>Ascomycota</taxon>
        <taxon>Pezizomycotina</taxon>
        <taxon>Lecanoromycetes</taxon>
        <taxon>OSLEUM clade</taxon>
        <taxon>Lecanoromycetidae</taxon>
        <taxon>Lecanorales</taxon>
        <taxon>Lecanorineae</taxon>
        <taxon>Stereocaulaceae</taxon>
        <taxon>Lepraria</taxon>
    </lineage>
</organism>
<evidence type="ECO:0000313" key="2">
    <source>
        <dbReference type="Proteomes" id="UP001590951"/>
    </source>
</evidence>
<name>A0ABR4ATG0_9LECA</name>
<reference evidence="1 2" key="1">
    <citation type="submission" date="2024-09" db="EMBL/GenBank/DDBJ databases">
        <title>Rethinking Asexuality: The Enigmatic Case of Functional Sexual Genes in Lepraria (Stereocaulaceae).</title>
        <authorList>
            <person name="Doellman M."/>
            <person name="Sun Y."/>
            <person name="Barcenas-Pena A."/>
            <person name="Lumbsch H.T."/>
            <person name="Grewe F."/>
        </authorList>
    </citation>
    <scope>NUCLEOTIDE SEQUENCE [LARGE SCALE GENOMIC DNA]</scope>
    <source>
        <strain evidence="1 2">Grewe 0041</strain>
    </source>
</reference>
<sequence>MNDVFVQFGLLKTKPANNAAGSGLPTFRCLENYAAYYVHMPGHDGKENTSAALAAVHYDSKLSNGQYYPSLMFALDSNRQPK</sequence>